<dbReference type="Proteomes" id="UP001230649">
    <property type="component" value="Unassembled WGS sequence"/>
</dbReference>
<proteinExistence type="predicted"/>
<protein>
    <submittedName>
        <fullName evidence="1">Uncharacterized protein</fullName>
    </submittedName>
</protein>
<name>A0ACC2V3S8_9TREE</name>
<comment type="caution">
    <text evidence="1">The sequence shown here is derived from an EMBL/GenBank/DDBJ whole genome shotgun (WGS) entry which is preliminary data.</text>
</comment>
<reference evidence="1" key="1">
    <citation type="submission" date="2023-04" db="EMBL/GenBank/DDBJ databases">
        <title>Draft Genome sequencing of Naganishia species isolated from polar environments using Oxford Nanopore Technology.</title>
        <authorList>
            <person name="Leo P."/>
            <person name="Venkateswaran K."/>
        </authorList>
    </citation>
    <scope>NUCLEOTIDE SEQUENCE</scope>
    <source>
        <strain evidence="1">MNA-CCFEE 5262</strain>
    </source>
</reference>
<evidence type="ECO:0000313" key="1">
    <source>
        <dbReference type="EMBL" id="KAJ9094015.1"/>
    </source>
</evidence>
<evidence type="ECO:0000313" key="2">
    <source>
        <dbReference type="Proteomes" id="UP001230649"/>
    </source>
</evidence>
<gene>
    <name evidence="1" type="ORF">QFC20_006995</name>
</gene>
<accession>A0ACC2V3S8</accession>
<organism evidence="1 2">
    <name type="scientific">Naganishia adeliensis</name>
    <dbReference type="NCBI Taxonomy" id="92952"/>
    <lineage>
        <taxon>Eukaryota</taxon>
        <taxon>Fungi</taxon>
        <taxon>Dikarya</taxon>
        <taxon>Basidiomycota</taxon>
        <taxon>Agaricomycotina</taxon>
        <taxon>Tremellomycetes</taxon>
        <taxon>Filobasidiales</taxon>
        <taxon>Filobasidiaceae</taxon>
        <taxon>Naganishia</taxon>
    </lineage>
</organism>
<dbReference type="EMBL" id="JASBWS010000144">
    <property type="protein sequence ID" value="KAJ9094015.1"/>
    <property type="molecule type" value="Genomic_DNA"/>
</dbReference>
<sequence>MSSEAQQITTSIRRRLADLQTYQLPRLRDCKGPIDLQRELSAELKDDIRKVKRSIDGLDALAYEQPTEREREQLMGVSFIGAYREALLESTRKIKTATAESYELLPETIANETMVSMAVSKASPVAQVQGQDDALQTKTNEVTDALRRTAANMRAELERSVMATQLLDESTQTLRSTSGLYDTYSNLLATSTRLVKQLEKADWYDKLIIFCALAFFFLVVAFIIKRRVLDKAVNGVGWWIGGSYRLITGQGKRKVAKQVVKKGKEVVQSASSVRETASAVRESVAAVSKGVMDVVSGVISTDVVAIATATVTVTANPANGRIRNEL</sequence>
<keyword evidence="2" id="KW-1185">Reference proteome</keyword>